<reference evidence="2" key="1">
    <citation type="submission" date="2023-12" db="EMBL/GenBank/DDBJ databases">
        <title>Novel isolates from deep terrestrial aquifers shed light on the physiology and ecology of the class Limnochordia.</title>
        <authorList>
            <person name="Karnachuk O.V."/>
            <person name="Lukina A.P."/>
            <person name="Avakyan M.R."/>
            <person name="Kadnikov V."/>
            <person name="Begmatov S."/>
            <person name="Beletsky A.V."/>
            <person name="Mardanov A.V."/>
            <person name="Ravin N.V."/>
        </authorList>
    </citation>
    <scope>NUCLEOTIDE SEQUENCE [LARGE SCALE GENOMIC DNA]</scope>
    <source>
        <strain evidence="2">LN</strain>
    </source>
</reference>
<dbReference type="Proteomes" id="UP001333102">
    <property type="component" value="Chromosome"/>
</dbReference>
<proteinExistence type="predicted"/>
<evidence type="ECO:0000313" key="2">
    <source>
        <dbReference type="Proteomes" id="UP001333102"/>
    </source>
</evidence>
<protein>
    <submittedName>
        <fullName evidence="1">Uncharacterized protein</fullName>
    </submittedName>
</protein>
<dbReference type="EMBL" id="CP141614">
    <property type="protein sequence ID" value="WRP14812.1"/>
    <property type="molecule type" value="Genomic_DNA"/>
</dbReference>
<dbReference type="RefSeq" id="WP_324669195.1">
    <property type="nucleotide sequence ID" value="NZ_CP141614.1"/>
</dbReference>
<sequence>MARWRSRRRLLWLALAAVVALAAAWGVVRGTRQGYPDAELRRLLQQAQTFQDNLRIALEPAFKPMAVAFVRDRYGSPGIDVAIRSISVRDDGRFPVIVEVLGGSQGVYRQEKFLFWWDRDRWDMRYVEGDL</sequence>
<keyword evidence="2" id="KW-1185">Reference proteome</keyword>
<evidence type="ECO:0000313" key="1">
    <source>
        <dbReference type="EMBL" id="WRP14812.1"/>
    </source>
</evidence>
<organism evidence="1 2">
    <name type="scientific">Geochorda subterranea</name>
    <dbReference type="NCBI Taxonomy" id="3109564"/>
    <lineage>
        <taxon>Bacteria</taxon>
        <taxon>Bacillati</taxon>
        <taxon>Bacillota</taxon>
        <taxon>Limnochordia</taxon>
        <taxon>Limnochordales</taxon>
        <taxon>Geochordaceae</taxon>
        <taxon>Geochorda</taxon>
    </lineage>
</organism>
<gene>
    <name evidence="1" type="ORF">VLY81_01170</name>
</gene>
<name>A0ABZ1BRK7_9FIRM</name>
<accession>A0ABZ1BRK7</accession>